<evidence type="ECO:0000256" key="1">
    <source>
        <dbReference type="ARBA" id="ARBA00004651"/>
    </source>
</evidence>
<name>A0A1I4HXZ2_9BACI</name>
<dbReference type="PIRSF" id="PIRSF006324">
    <property type="entry name" value="LeuE"/>
    <property type="match status" value="1"/>
</dbReference>
<protein>
    <submittedName>
        <fullName evidence="7">Threonine/homoserine/homoserine lactone efflux protein</fullName>
    </submittedName>
</protein>
<feature type="transmembrane region" description="Helical" evidence="6">
    <location>
        <begin position="20"/>
        <end position="42"/>
    </location>
</feature>
<evidence type="ECO:0000313" key="7">
    <source>
        <dbReference type="EMBL" id="SFL46998.1"/>
    </source>
</evidence>
<reference evidence="7 8" key="1">
    <citation type="submission" date="2016-10" db="EMBL/GenBank/DDBJ databases">
        <authorList>
            <person name="de Groot N.N."/>
        </authorList>
    </citation>
    <scope>NUCLEOTIDE SEQUENCE [LARGE SCALE GENOMIC DNA]</scope>
    <source>
        <strain evidence="7 8">CGMCC 1.6134</strain>
    </source>
</reference>
<evidence type="ECO:0000256" key="2">
    <source>
        <dbReference type="ARBA" id="ARBA00022475"/>
    </source>
</evidence>
<accession>A0A1I4HXZ2</accession>
<feature type="transmembrane region" description="Helical" evidence="6">
    <location>
        <begin position="161"/>
        <end position="183"/>
    </location>
</feature>
<proteinExistence type="predicted"/>
<dbReference type="EMBL" id="FOTY01000001">
    <property type="protein sequence ID" value="SFL46998.1"/>
    <property type="molecule type" value="Genomic_DNA"/>
</dbReference>
<keyword evidence="3 6" id="KW-0812">Transmembrane</keyword>
<dbReference type="GO" id="GO:0015171">
    <property type="term" value="F:amino acid transmembrane transporter activity"/>
    <property type="evidence" value="ECO:0007669"/>
    <property type="project" value="TreeGrafter"/>
</dbReference>
<evidence type="ECO:0000256" key="5">
    <source>
        <dbReference type="ARBA" id="ARBA00023136"/>
    </source>
</evidence>
<dbReference type="Proteomes" id="UP000199668">
    <property type="component" value="Unassembled WGS sequence"/>
</dbReference>
<dbReference type="InterPro" id="IPR001123">
    <property type="entry name" value="LeuE-type"/>
</dbReference>
<dbReference type="GO" id="GO:0005886">
    <property type="term" value="C:plasma membrane"/>
    <property type="evidence" value="ECO:0007669"/>
    <property type="project" value="UniProtKB-SubCell"/>
</dbReference>
<feature type="transmembrane region" description="Helical" evidence="6">
    <location>
        <begin position="128"/>
        <end position="149"/>
    </location>
</feature>
<keyword evidence="4 6" id="KW-1133">Transmembrane helix</keyword>
<dbReference type="Pfam" id="PF01810">
    <property type="entry name" value="LysE"/>
    <property type="match status" value="1"/>
</dbReference>
<sequence length="224" mass="23860">MRGRHFIRSIVQRGITMDTTALLAFLGTAVLLTLSPGPDILFVTAQSIAQNAKAGVVTACGLCTGLLVHMTAAAVGISAVIYQSAFAFSIVKYAGALYLFYLAWKAFRDRENPGLDMPEHSGASYRNLYGKGIIMNLLNPKVALFFLALLPQFIHTGAGPASLQVSVLGGIFIAQAFLVFGTVSLLAHQAGRMLTNHPGAARKMNLVQGLLFIIIGVQLVLGEK</sequence>
<keyword evidence="2" id="KW-1003">Cell membrane</keyword>
<evidence type="ECO:0000256" key="3">
    <source>
        <dbReference type="ARBA" id="ARBA00022692"/>
    </source>
</evidence>
<organism evidence="7 8">
    <name type="scientific">Salibacterium qingdaonense</name>
    <dbReference type="NCBI Taxonomy" id="266892"/>
    <lineage>
        <taxon>Bacteria</taxon>
        <taxon>Bacillati</taxon>
        <taxon>Bacillota</taxon>
        <taxon>Bacilli</taxon>
        <taxon>Bacillales</taxon>
        <taxon>Bacillaceae</taxon>
    </lineage>
</organism>
<keyword evidence="8" id="KW-1185">Reference proteome</keyword>
<evidence type="ECO:0000256" key="4">
    <source>
        <dbReference type="ARBA" id="ARBA00022989"/>
    </source>
</evidence>
<feature type="transmembrane region" description="Helical" evidence="6">
    <location>
        <begin position="86"/>
        <end position="107"/>
    </location>
</feature>
<feature type="transmembrane region" description="Helical" evidence="6">
    <location>
        <begin position="204"/>
        <end position="221"/>
    </location>
</feature>
<dbReference type="PANTHER" id="PTHR30086">
    <property type="entry name" value="ARGININE EXPORTER PROTEIN ARGO"/>
    <property type="match status" value="1"/>
</dbReference>
<dbReference type="AlphaFoldDB" id="A0A1I4HXZ2"/>
<evidence type="ECO:0000313" key="8">
    <source>
        <dbReference type="Proteomes" id="UP000199668"/>
    </source>
</evidence>
<keyword evidence="5 6" id="KW-0472">Membrane</keyword>
<dbReference type="PANTHER" id="PTHR30086:SF20">
    <property type="entry name" value="ARGININE EXPORTER PROTEIN ARGO-RELATED"/>
    <property type="match status" value="1"/>
</dbReference>
<comment type="subcellular location">
    <subcellularLocation>
        <location evidence="1">Cell membrane</location>
        <topology evidence="1">Multi-pass membrane protein</topology>
    </subcellularLocation>
</comment>
<gene>
    <name evidence="7" type="ORF">SAMN04488054_10182</name>
</gene>
<evidence type="ECO:0000256" key="6">
    <source>
        <dbReference type="SAM" id="Phobius"/>
    </source>
</evidence>